<comment type="function">
    <text evidence="12">Component of the F(0) channel, it forms part of the peripheral stalk, linking F(1) to F(0). The b'-subunit is a diverged and duplicated form of b found in plants and photosynthetic bacteria.</text>
</comment>
<evidence type="ECO:0000256" key="12">
    <source>
        <dbReference type="HAMAP-Rule" id="MF_01399"/>
    </source>
</evidence>
<gene>
    <name evidence="12" type="primary">atpF2</name>
    <name evidence="12" type="synonym">atpG</name>
    <name evidence="15" type="ORF">VPK24_02315</name>
</gene>
<proteinExistence type="inferred from homology"/>
<dbReference type="PANTHER" id="PTHR33445:SF2">
    <property type="entry name" value="ATP SYNTHASE SUBUNIT B', CHLOROPLASTIC"/>
    <property type="match status" value="1"/>
</dbReference>
<organism evidence="15 16">
    <name type="scientific">Limnothrix redekei LRLZ20PSL1</name>
    <dbReference type="NCBI Taxonomy" id="3112953"/>
    <lineage>
        <taxon>Bacteria</taxon>
        <taxon>Bacillati</taxon>
        <taxon>Cyanobacteriota</taxon>
        <taxon>Cyanophyceae</taxon>
        <taxon>Pseudanabaenales</taxon>
        <taxon>Pseudanabaenaceae</taxon>
        <taxon>Limnothrix</taxon>
    </lineage>
</organism>
<evidence type="ECO:0000256" key="13">
    <source>
        <dbReference type="RuleBase" id="RU003848"/>
    </source>
</evidence>
<dbReference type="InterPro" id="IPR050059">
    <property type="entry name" value="ATP_synthase_B_chain"/>
</dbReference>
<evidence type="ECO:0000256" key="10">
    <source>
        <dbReference type="ARBA" id="ARBA00025198"/>
    </source>
</evidence>
<evidence type="ECO:0000256" key="4">
    <source>
        <dbReference type="ARBA" id="ARBA00022692"/>
    </source>
</evidence>
<dbReference type="InterPro" id="IPR034679">
    <property type="entry name" value="ATP_synth_b"/>
</dbReference>
<accession>A0ABW7C5Y0</accession>
<keyword evidence="7 12" id="KW-0406">Ion transport</keyword>
<keyword evidence="3 12" id="KW-0138">CF(0)</keyword>
<keyword evidence="12" id="KW-0793">Thylakoid</keyword>
<reference evidence="16" key="1">
    <citation type="journal article" date="2024" name="Algal Res.">
        <title>Biochemical, toxicological and genomic investigation of a high-biomass producing Limnothrix strain isolated from Italian shallow drinking water reservoir.</title>
        <authorList>
            <person name="Simonazzi M."/>
            <person name="Shishido T.K."/>
            <person name="Delbaje E."/>
            <person name="Wahlsten M."/>
            <person name="Fewer D.P."/>
            <person name="Sivonen K."/>
            <person name="Pezzolesi L."/>
            <person name="Pistocchi R."/>
        </authorList>
    </citation>
    <scope>NUCLEOTIDE SEQUENCE [LARGE SCALE GENOMIC DNA]</scope>
    <source>
        <strain evidence="16">LRLZ20PSL1</strain>
    </source>
</reference>
<comment type="function">
    <text evidence="10 12">F(1)F(0) ATP synthase produces ATP from ADP in the presence of a proton or sodium gradient. F-type ATPases consist of two structural domains, F(1) containing the extramembraneous catalytic core and F(0) containing the membrane proton channel, linked together by a central stalk and a peripheral stalk. During catalysis, ATP synthesis in the catalytic domain of F(1) is coupled via a rotary mechanism of the central stalk subunits to proton translocation.</text>
</comment>
<dbReference type="InterPro" id="IPR002146">
    <property type="entry name" value="ATP_synth_b/b'su_bac/chlpt"/>
</dbReference>
<keyword evidence="8 12" id="KW-0472">Membrane</keyword>
<evidence type="ECO:0000256" key="7">
    <source>
        <dbReference type="ARBA" id="ARBA00023065"/>
    </source>
</evidence>
<comment type="subunit">
    <text evidence="12">F-type ATPases have 2 components, F(1) - the catalytic core - and F(0) - the membrane proton channel. F(1) has five subunits: alpha(3), beta(3), gamma(1), delta(1), epsilon(1). F(0) has four main subunits: a(1), b(1), b'(1) and c(10-14). The alpha and beta chains form an alternating ring which encloses part of the gamma chain. F(1) is attached to F(0) by a central stalk formed by the gamma and epsilon chains, while a peripheral stalk is formed by the delta, b and b' chains.</text>
</comment>
<keyword evidence="16" id="KW-1185">Reference proteome</keyword>
<feature type="transmembrane region" description="Helical" evidence="12">
    <location>
        <begin position="24"/>
        <end position="44"/>
    </location>
</feature>
<dbReference type="HAMAP" id="MF_01398">
    <property type="entry name" value="ATP_synth_b_bprime"/>
    <property type="match status" value="1"/>
</dbReference>
<evidence type="ECO:0000256" key="14">
    <source>
        <dbReference type="SAM" id="Coils"/>
    </source>
</evidence>
<dbReference type="NCBIfam" id="NF005607">
    <property type="entry name" value="PRK07353.1"/>
    <property type="match status" value="1"/>
</dbReference>
<evidence type="ECO:0000256" key="9">
    <source>
        <dbReference type="ARBA" id="ARBA00023310"/>
    </source>
</evidence>
<evidence type="ECO:0000256" key="3">
    <source>
        <dbReference type="ARBA" id="ARBA00022547"/>
    </source>
</evidence>
<dbReference type="Proteomes" id="UP001604335">
    <property type="component" value="Unassembled WGS sequence"/>
</dbReference>
<comment type="subcellular location">
    <subcellularLocation>
        <location evidence="12">Cellular thylakoid membrane</location>
        <topology evidence="12">Single-pass membrane protein</topology>
    </subcellularLocation>
    <subcellularLocation>
        <location evidence="11">Endomembrane system</location>
        <topology evidence="11">Single-pass membrane protein</topology>
    </subcellularLocation>
</comment>
<evidence type="ECO:0000256" key="1">
    <source>
        <dbReference type="ARBA" id="ARBA00005513"/>
    </source>
</evidence>
<dbReference type="RefSeq" id="WP_393010364.1">
    <property type="nucleotide sequence ID" value="NZ_JAZAQF010000012.1"/>
</dbReference>
<evidence type="ECO:0000256" key="5">
    <source>
        <dbReference type="ARBA" id="ARBA00022781"/>
    </source>
</evidence>
<evidence type="ECO:0000256" key="8">
    <source>
        <dbReference type="ARBA" id="ARBA00023136"/>
    </source>
</evidence>
<name>A0ABW7C5Y0_9CYAN</name>
<dbReference type="SUPFAM" id="SSF81573">
    <property type="entry name" value="F1F0 ATP synthase subunit B, membrane domain"/>
    <property type="match status" value="1"/>
</dbReference>
<dbReference type="Pfam" id="PF00430">
    <property type="entry name" value="ATP-synt_B"/>
    <property type="match status" value="1"/>
</dbReference>
<evidence type="ECO:0000256" key="6">
    <source>
        <dbReference type="ARBA" id="ARBA00022989"/>
    </source>
</evidence>
<keyword evidence="4 12" id="KW-0812">Transmembrane</keyword>
<keyword evidence="2 12" id="KW-0813">Transport</keyword>
<comment type="caution">
    <text evidence="15">The sequence shown here is derived from an EMBL/GenBank/DDBJ whole genome shotgun (WGS) entry which is preliminary data.</text>
</comment>
<keyword evidence="6 12" id="KW-1133">Transmembrane helix</keyword>
<keyword evidence="9 12" id="KW-0066">ATP synthesis</keyword>
<dbReference type="InterPro" id="IPR028987">
    <property type="entry name" value="ATP_synth_B-like_membr_sf"/>
</dbReference>
<dbReference type="PANTHER" id="PTHR33445">
    <property type="entry name" value="ATP SYNTHASE SUBUNIT B', CHLOROPLASTIC"/>
    <property type="match status" value="1"/>
</dbReference>
<keyword evidence="5 12" id="KW-0375">Hydrogen ion transport</keyword>
<feature type="coiled-coil region" evidence="14">
    <location>
        <begin position="65"/>
        <end position="133"/>
    </location>
</feature>
<dbReference type="HAMAP" id="MF_01399">
    <property type="entry name" value="ATP_synth_bprime"/>
    <property type="match status" value="1"/>
</dbReference>
<dbReference type="EMBL" id="JAZAQF010000012">
    <property type="protein sequence ID" value="MFG3816456.1"/>
    <property type="molecule type" value="Genomic_DNA"/>
</dbReference>
<sequence>MLYALVPTLLAAEAEGGLFDLDATLPLMAAQFLILALILNAVLYKPLGQAIDQRADYIRGKHLDAQERLEKVKSLTAEYEQALAEARRKSQSIVADAQAEAQKLAAQTVADAQRQAQSEREAAQQEIDSQRQTALAALDGQVAVLSRQIVQKLLGFELG</sequence>
<protein>
    <recommendedName>
        <fullName evidence="12">ATP synthase subunit b'</fullName>
    </recommendedName>
    <alternativeName>
        <fullName evidence="12">ATP synthase F(0) sector subunit b'</fullName>
    </alternativeName>
    <alternativeName>
        <fullName evidence="12">ATPase subunit II</fullName>
    </alternativeName>
    <alternativeName>
        <fullName evidence="12">F-type ATPase subunit b'</fullName>
        <shortName evidence="12">F-ATPase subunit b'</shortName>
    </alternativeName>
</protein>
<evidence type="ECO:0000256" key="11">
    <source>
        <dbReference type="ARBA" id="ARBA00037847"/>
    </source>
</evidence>
<keyword evidence="14" id="KW-0175">Coiled coil</keyword>
<evidence type="ECO:0000313" key="16">
    <source>
        <dbReference type="Proteomes" id="UP001604335"/>
    </source>
</evidence>
<evidence type="ECO:0000313" key="15">
    <source>
        <dbReference type="EMBL" id="MFG3816456.1"/>
    </source>
</evidence>
<comment type="similarity">
    <text evidence="1 12 13">Belongs to the ATPase B chain family.</text>
</comment>
<dbReference type="CDD" id="cd06503">
    <property type="entry name" value="ATP-synt_Fo_b"/>
    <property type="match status" value="1"/>
</dbReference>
<evidence type="ECO:0000256" key="2">
    <source>
        <dbReference type="ARBA" id="ARBA00022448"/>
    </source>
</evidence>